<sequence>MARQFLADVISDLSRFPKKLSSKYFYDEAGDKLFQQIMNCDEYYPTDCELEIFTSRTDELVAAFTNSTAPFDLIELGAGDATKSSFLLSALVAKGVDFKYIPIDISGTMINYLETSLPNRIPGLTVNGLKGDYFDMLDQAYMRSERRKVLLFLGGNLGNMPVADALGFCQRLHESMKPGDLLLLGFDLKKNPQIILAAYNDIGGLTRDFNLNLLKRVNRELDGNFVIENFQHYPSYDPETGACKSYLISLTDQEVVIAGNTFSFAKDEFIDMEISQKYSIAETDNMATDSGFVPVKHLLDSKGWFLDTIWEVSQ</sequence>
<dbReference type="GO" id="GO:0008168">
    <property type="term" value="F:methyltransferase activity"/>
    <property type="evidence" value="ECO:0007669"/>
    <property type="project" value="UniProtKB-KW"/>
</dbReference>
<evidence type="ECO:0000256" key="2">
    <source>
        <dbReference type="ARBA" id="ARBA00022679"/>
    </source>
</evidence>
<dbReference type="Proteomes" id="UP000295499">
    <property type="component" value="Unassembled WGS sequence"/>
</dbReference>
<keyword evidence="2 4" id="KW-0808">Transferase</keyword>
<evidence type="ECO:0000313" key="5">
    <source>
        <dbReference type="Proteomes" id="UP000295499"/>
    </source>
</evidence>
<dbReference type="OrthoDB" id="5289726at2"/>
<dbReference type="PANTHER" id="PTHR43397">
    <property type="entry name" value="ERGOTHIONEINE BIOSYNTHESIS PROTEIN 1"/>
    <property type="match status" value="1"/>
</dbReference>
<keyword evidence="1 4" id="KW-0489">Methyltransferase</keyword>
<dbReference type="GO" id="GO:0032259">
    <property type="term" value="P:methylation"/>
    <property type="evidence" value="ECO:0007669"/>
    <property type="project" value="UniProtKB-KW"/>
</dbReference>
<dbReference type="AlphaFoldDB" id="A0A4R6IP80"/>
<dbReference type="InterPro" id="IPR051128">
    <property type="entry name" value="EgtD_Methyltrsf_superfamily"/>
</dbReference>
<comment type="caution">
    <text evidence="4">The sequence shown here is derived from an EMBL/GenBank/DDBJ whole genome shotgun (WGS) entry which is preliminary data.</text>
</comment>
<dbReference type="InterPro" id="IPR019257">
    <property type="entry name" value="MeTrfase_dom"/>
</dbReference>
<evidence type="ECO:0000259" key="3">
    <source>
        <dbReference type="Pfam" id="PF10017"/>
    </source>
</evidence>
<organism evidence="4 5">
    <name type="scientific">Pedobacter duraquae</name>
    <dbReference type="NCBI Taxonomy" id="425511"/>
    <lineage>
        <taxon>Bacteria</taxon>
        <taxon>Pseudomonadati</taxon>
        <taxon>Bacteroidota</taxon>
        <taxon>Sphingobacteriia</taxon>
        <taxon>Sphingobacteriales</taxon>
        <taxon>Sphingobacteriaceae</taxon>
        <taxon>Pedobacter</taxon>
    </lineage>
</organism>
<dbReference type="RefSeq" id="WP_133551781.1">
    <property type="nucleotide sequence ID" value="NZ_SNWM01000001.1"/>
</dbReference>
<accession>A0A4R6IP80</accession>
<dbReference type="Pfam" id="PF10017">
    <property type="entry name" value="Methyltransf_33"/>
    <property type="match status" value="1"/>
</dbReference>
<dbReference type="PANTHER" id="PTHR43397:SF1">
    <property type="entry name" value="ERGOTHIONEINE BIOSYNTHESIS PROTEIN 1"/>
    <property type="match status" value="1"/>
</dbReference>
<reference evidence="4 5" key="1">
    <citation type="submission" date="2019-03" db="EMBL/GenBank/DDBJ databases">
        <title>Genomic Encyclopedia of Archaeal and Bacterial Type Strains, Phase II (KMG-II): from individual species to whole genera.</title>
        <authorList>
            <person name="Goeker M."/>
        </authorList>
    </citation>
    <scope>NUCLEOTIDE SEQUENCE [LARGE SCALE GENOMIC DNA]</scope>
    <source>
        <strain evidence="4 5">DSM 19034</strain>
    </source>
</reference>
<protein>
    <submittedName>
        <fullName evidence="4">Dimethylhistidine N-methyltransferase</fullName>
    </submittedName>
</protein>
<evidence type="ECO:0000256" key="1">
    <source>
        <dbReference type="ARBA" id="ARBA00022603"/>
    </source>
</evidence>
<gene>
    <name evidence="4" type="ORF">CLV32_0376</name>
</gene>
<keyword evidence="5" id="KW-1185">Reference proteome</keyword>
<dbReference type="InterPro" id="IPR029063">
    <property type="entry name" value="SAM-dependent_MTases_sf"/>
</dbReference>
<dbReference type="InterPro" id="IPR017804">
    <property type="entry name" value="MeTrfase_EgtD-like"/>
</dbReference>
<dbReference type="EMBL" id="SNWM01000001">
    <property type="protein sequence ID" value="TDO24089.1"/>
    <property type="molecule type" value="Genomic_DNA"/>
</dbReference>
<feature type="domain" description="Histidine-specific methyltransferase SAM-dependent" evidence="3">
    <location>
        <begin position="7"/>
        <end position="310"/>
    </location>
</feature>
<proteinExistence type="predicted"/>
<name>A0A4R6IP80_9SPHI</name>
<evidence type="ECO:0000313" key="4">
    <source>
        <dbReference type="EMBL" id="TDO24089.1"/>
    </source>
</evidence>
<dbReference type="SUPFAM" id="SSF53335">
    <property type="entry name" value="S-adenosyl-L-methionine-dependent methyltransferases"/>
    <property type="match status" value="1"/>
</dbReference>
<dbReference type="PIRSF" id="PIRSF018005">
    <property type="entry name" value="UCP018005"/>
    <property type="match status" value="1"/>
</dbReference>
<dbReference type="Gene3D" id="3.40.50.150">
    <property type="entry name" value="Vaccinia Virus protein VP39"/>
    <property type="match status" value="1"/>
</dbReference>